<protein>
    <submittedName>
        <fullName evidence="1">Uncharacterized protein</fullName>
    </submittedName>
</protein>
<accession>A0A3M7SHL0</accession>
<comment type="caution">
    <text evidence="1">The sequence shown here is derived from an EMBL/GenBank/DDBJ whole genome shotgun (WGS) entry which is preliminary data.</text>
</comment>
<dbReference type="EMBL" id="REGN01001351">
    <property type="protein sequence ID" value="RNA35256.1"/>
    <property type="molecule type" value="Genomic_DNA"/>
</dbReference>
<evidence type="ECO:0000313" key="2">
    <source>
        <dbReference type="Proteomes" id="UP000276133"/>
    </source>
</evidence>
<organism evidence="1 2">
    <name type="scientific">Brachionus plicatilis</name>
    <name type="common">Marine rotifer</name>
    <name type="synonym">Brachionus muelleri</name>
    <dbReference type="NCBI Taxonomy" id="10195"/>
    <lineage>
        <taxon>Eukaryota</taxon>
        <taxon>Metazoa</taxon>
        <taxon>Spiralia</taxon>
        <taxon>Gnathifera</taxon>
        <taxon>Rotifera</taxon>
        <taxon>Eurotatoria</taxon>
        <taxon>Monogononta</taxon>
        <taxon>Pseudotrocha</taxon>
        <taxon>Ploima</taxon>
        <taxon>Brachionidae</taxon>
        <taxon>Brachionus</taxon>
    </lineage>
</organism>
<sequence length="64" mass="7129">MDIGTSIKLLGSNLQDTSQHLHQSKNFFLILIFDSPLNHSIFFLLFDSGNYIGYAQSGCKGSTF</sequence>
<dbReference type="AlphaFoldDB" id="A0A3M7SHL0"/>
<dbReference type="Proteomes" id="UP000276133">
    <property type="component" value="Unassembled WGS sequence"/>
</dbReference>
<name>A0A3M7SHL0_BRAPC</name>
<gene>
    <name evidence="1" type="ORF">BpHYR1_016315</name>
</gene>
<keyword evidence="2" id="KW-1185">Reference proteome</keyword>
<evidence type="ECO:0000313" key="1">
    <source>
        <dbReference type="EMBL" id="RNA35256.1"/>
    </source>
</evidence>
<reference evidence="1 2" key="1">
    <citation type="journal article" date="2018" name="Sci. Rep.">
        <title>Genomic signatures of local adaptation to the degree of environmental predictability in rotifers.</title>
        <authorList>
            <person name="Franch-Gras L."/>
            <person name="Hahn C."/>
            <person name="Garcia-Roger E.M."/>
            <person name="Carmona M.J."/>
            <person name="Serra M."/>
            <person name="Gomez A."/>
        </authorList>
    </citation>
    <scope>NUCLEOTIDE SEQUENCE [LARGE SCALE GENOMIC DNA]</scope>
    <source>
        <strain evidence="1">HYR1</strain>
    </source>
</reference>
<proteinExistence type="predicted"/>